<comment type="caution">
    <text evidence="7">The sequence shown here is derived from an EMBL/GenBank/DDBJ whole genome shotgun (WGS) entry which is preliminary data.</text>
</comment>
<dbReference type="EMBL" id="QBKS01000001">
    <property type="protein sequence ID" value="PTX55374.1"/>
    <property type="molecule type" value="Genomic_DNA"/>
</dbReference>
<keyword evidence="8" id="KW-1185">Reference proteome</keyword>
<sequence>MLNFAAAIFLLLITPGPGVLSLAGVGAAFGFRSGLRYMTGLFLGTNMVALAVVSGLAAVVLASPVIRLILLALSTGYLLYLAARIALAGSNIAFSPAARQPGIRDGLLLQAVNPKAYVVNTTLFAGFALFEDAYLAEVVVKFVIINVIWISIHFLWLWAGASVKRMELAPRTQRIINVGMAAAMLGVVALAGLSAL</sequence>
<dbReference type="AlphaFoldDB" id="A0A2T6BH40"/>
<keyword evidence="2" id="KW-1003">Cell membrane</keyword>
<feature type="transmembrane region" description="Helical" evidence="6">
    <location>
        <begin position="175"/>
        <end position="195"/>
    </location>
</feature>
<keyword evidence="3 6" id="KW-0812">Transmembrane</keyword>
<gene>
    <name evidence="7" type="ORF">C8N43_0007</name>
</gene>
<evidence type="ECO:0000313" key="8">
    <source>
        <dbReference type="Proteomes" id="UP000243978"/>
    </source>
</evidence>
<evidence type="ECO:0000256" key="1">
    <source>
        <dbReference type="ARBA" id="ARBA00004651"/>
    </source>
</evidence>
<name>A0A2T6BH40_9RHOB</name>
<dbReference type="PANTHER" id="PTHR30086">
    <property type="entry name" value="ARGININE EXPORTER PROTEIN ARGO"/>
    <property type="match status" value="1"/>
</dbReference>
<feature type="transmembrane region" description="Helical" evidence="6">
    <location>
        <begin position="6"/>
        <end position="29"/>
    </location>
</feature>
<keyword evidence="4 6" id="KW-1133">Transmembrane helix</keyword>
<dbReference type="OrthoDB" id="7724143at2"/>
<evidence type="ECO:0000256" key="6">
    <source>
        <dbReference type="SAM" id="Phobius"/>
    </source>
</evidence>
<dbReference type="RefSeq" id="WP_107843664.1">
    <property type="nucleotide sequence ID" value="NZ_QBKS01000001.1"/>
</dbReference>
<dbReference type="InterPro" id="IPR001123">
    <property type="entry name" value="LeuE-type"/>
</dbReference>
<feature type="transmembrane region" description="Helical" evidence="6">
    <location>
        <begin position="68"/>
        <end position="87"/>
    </location>
</feature>
<comment type="subcellular location">
    <subcellularLocation>
        <location evidence="1">Cell membrane</location>
        <topology evidence="1">Multi-pass membrane protein</topology>
    </subcellularLocation>
</comment>
<dbReference type="Pfam" id="PF01810">
    <property type="entry name" value="LysE"/>
    <property type="match status" value="1"/>
</dbReference>
<feature type="transmembrane region" description="Helical" evidence="6">
    <location>
        <begin position="142"/>
        <end position="163"/>
    </location>
</feature>
<evidence type="ECO:0000256" key="5">
    <source>
        <dbReference type="ARBA" id="ARBA00023136"/>
    </source>
</evidence>
<evidence type="ECO:0000256" key="3">
    <source>
        <dbReference type="ARBA" id="ARBA00022692"/>
    </source>
</evidence>
<evidence type="ECO:0000313" key="7">
    <source>
        <dbReference type="EMBL" id="PTX55374.1"/>
    </source>
</evidence>
<organism evidence="7 8">
    <name type="scientific">Litoreibacter ponti</name>
    <dbReference type="NCBI Taxonomy" id="1510457"/>
    <lineage>
        <taxon>Bacteria</taxon>
        <taxon>Pseudomonadati</taxon>
        <taxon>Pseudomonadota</taxon>
        <taxon>Alphaproteobacteria</taxon>
        <taxon>Rhodobacterales</taxon>
        <taxon>Roseobacteraceae</taxon>
        <taxon>Litoreibacter</taxon>
    </lineage>
</organism>
<feature type="transmembrane region" description="Helical" evidence="6">
    <location>
        <begin position="41"/>
        <end position="62"/>
    </location>
</feature>
<evidence type="ECO:0000256" key="4">
    <source>
        <dbReference type="ARBA" id="ARBA00022989"/>
    </source>
</evidence>
<dbReference type="GO" id="GO:0005886">
    <property type="term" value="C:plasma membrane"/>
    <property type="evidence" value="ECO:0007669"/>
    <property type="project" value="UniProtKB-SubCell"/>
</dbReference>
<proteinExistence type="predicted"/>
<accession>A0A2T6BH40</accession>
<dbReference type="PANTHER" id="PTHR30086:SF20">
    <property type="entry name" value="ARGININE EXPORTER PROTEIN ARGO-RELATED"/>
    <property type="match status" value="1"/>
</dbReference>
<evidence type="ECO:0000256" key="2">
    <source>
        <dbReference type="ARBA" id="ARBA00022475"/>
    </source>
</evidence>
<dbReference type="GO" id="GO:0015171">
    <property type="term" value="F:amino acid transmembrane transporter activity"/>
    <property type="evidence" value="ECO:0007669"/>
    <property type="project" value="TreeGrafter"/>
</dbReference>
<keyword evidence="5 6" id="KW-0472">Membrane</keyword>
<dbReference type="Proteomes" id="UP000243978">
    <property type="component" value="Unassembled WGS sequence"/>
</dbReference>
<protein>
    <submittedName>
        <fullName evidence="7">Threonine/homoserine/homoserine lactone efflux protein</fullName>
    </submittedName>
</protein>
<reference evidence="7 8" key="1">
    <citation type="submission" date="2018-04" db="EMBL/GenBank/DDBJ databases">
        <title>Genomic Encyclopedia of Archaeal and Bacterial Type Strains, Phase II (KMG-II): from individual species to whole genera.</title>
        <authorList>
            <person name="Goeker M."/>
        </authorList>
    </citation>
    <scope>NUCLEOTIDE SEQUENCE [LARGE SCALE GENOMIC DNA]</scope>
    <source>
        <strain evidence="7 8">DSM 100977</strain>
    </source>
</reference>